<proteinExistence type="predicted"/>
<sequence>MSKRTDRGKPWKKRDKTEQEMLLESKQQRGVSGLKYFGWSDAIRIDKGNKADN</sequence>
<reference evidence="1 2" key="1">
    <citation type="submission" date="2008-07" db="EMBL/GenBank/DDBJ databases">
        <authorList>
            <person name="El-Sayed N."/>
            <person name="Caler E."/>
            <person name="Inman J."/>
            <person name="Amedeo P."/>
            <person name="Hass B."/>
            <person name="Wortman J."/>
        </authorList>
    </citation>
    <scope>NUCLEOTIDE SEQUENCE [LARGE SCALE GENOMIC DNA]</scope>
    <source>
        <strain evidence="2">ATCC 50983 / TXsc</strain>
    </source>
</reference>
<protein>
    <submittedName>
        <fullName evidence="1">Uncharacterized protein</fullName>
    </submittedName>
</protein>
<gene>
    <name evidence="1" type="ORF">Pmar_PMAR016408</name>
</gene>
<keyword evidence="2" id="KW-1185">Reference proteome</keyword>
<dbReference type="RefSeq" id="XP_002777661.1">
    <property type="nucleotide sequence ID" value="XM_002777615.1"/>
</dbReference>
<organism evidence="2">
    <name type="scientific">Perkinsus marinus (strain ATCC 50983 / TXsc)</name>
    <dbReference type="NCBI Taxonomy" id="423536"/>
    <lineage>
        <taxon>Eukaryota</taxon>
        <taxon>Sar</taxon>
        <taxon>Alveolata</taxon>
        <taxon>Perkinsozoa</taxon>
        <taxon>Perkinsea</taxon>
        <taxon>Perkinsida</taxon>
        <taxon>Perkinsidae</taxon>
        <taxon>Perkinsus</taxon>
    </lineage>
</organism>
<name>C5L170_PERM5</name>
<accession>C5L170</accession>
<dbReference type="InParanoid" id="C5L170"/>
<evidence type="ECO:0000313" key="1">
    <source>
        <dbReference type="EMBL" id="EER09477.1"/>
    </source>
</evidence>
<evidence type="ECO:0000313" key="2">
    <source>
        <dbReference type="Proteomes" id="UP000007800"/>
    </source>
</evidence>
<dbReference type="EMBL" id="GG678232">
    <property type="protein sequence ID" value="EER09477.1"/>
    <property type="molecule type" value="Genomic_DNA"/>
</dbReference>
<dbReference type="AlphaFoldDB" id="C5L170"/>
<dbReference type="Proteomes" id="UP000007800">
    <property type="component" value="Unassembled WGS sequence"/>
</dbReference>
<dbReference type="GeneID" id="9052373"/>